<feature type="transmembrane region" description="Helical" evidence="7">
    <location>
        <begin position="59"/>
        <end position="85"/>
    </location>
</feature>
<protein>
    <submittedName>
        <fullName evidence="9">Carbohydrate ABC transporter permease</fullName>
    </submittedName>
</protein>
<keyword evidence="2 7" id="KW-0813">Transport</keyword>
<evidence type="ECO:0000256" key="7">
    <source>
        <dbReference type="RuleBase" id="RU363032"/>
    </source>
</evidence>
<dbReference type="Pfam" id="PF00528">
    <property type="entry name" value="BPD_transp_1"/>
    <property type="match status" value="1"/>
</dbReference>
<evidence type="ECO:0000256" key="3">
    <source>
        <dbReference type="ARBA" id="ARBA00022475"/>
    </source>
</evidence>
<accession>A0ABT1ZGR2</accession>
<dbReference type="Proteomes" id="UP001205337">
    <property type="component" value="Unassembled WGS sequence"/>
</dbReference>
<evidence type="ECO:0000259" key="8">
    <source>
        <dbReference type="PROSITE" id="PS50928"/>
    </source>
</evidence>
<evidence type="ECO:0000256" key="6">
    <source>
        <dbReference type="ARBA" id="ARBA00023136"/>
    </source>
</evidence>
<feature type="transmembrane region" description="Helical" evidence="7">
    <location>
        <begin position="128"/>
        <end position="148"/>
    </location>
</feature>
<feature type="domain" description="ABC transmembrane type-1" evidence="8">
    <location>
        <begin position="60"/>
        <end position="251"/>
    </location>
</feature>
<organism evidence="9 10">
    <name type="scientific">Protaetiibacter mangrovi</name>
    <dbReference type="NCBI Taxonomy" id="2970926"/>
    <lineage>
        <taxon>Bacteria</taxon>
        <taxon>Bacillati</taxon>
        <taxon>Actinomycetota</taxon>
        <taxon>Actinomycetes</taxon>
        <taxon>Micrococcales</taxon>
        <taxon>Microbacteriaceae</taxon>
        <taxon>Protaetiibacter</taxon>
    </lineage>
</organism>
<dbReference type="PROSITE" id="PS50928">
    <property type="entry name" value="ABC_TM1"/>
    <property type="match status" value="1"/>
</dbReference>
<evidence type="ECO:0000256" key="5">
    <source>
        <dbReference type="ARBA" id="ARBA00022989"/>
    </source>
</evidence>
<comment type="caution">
    <text evidence="9">The sequence shown here is derived from an EMBL/GenBank/DDBJ whole genome shotgun (WGS) entry which is preliminary data.</text>
</comment>
<feature type="transmembrane region" description="Helical" evidence="7">
    <location>
        <begin position="229"/>
        <end position="252"/>
    </location>
</feature>
<dbReference type="PANTHER" id="PTHR43744">
    <property type="entry name" value="ABC TRANSPORTER PERMEASE PROTEIN MG189-RELATED-RELATED"/>
    <property type="match status" value="1"/>
</dbReference>
<dbReference type="PANTHER" id="PTHR43744:SF12">
    <property type="entry name" value="ABC TRANSPORTER PERMEASE PROTEIN MG189-RELATED"/>
    <property type="match status" value="1"/>
</dbReference>
<dbReference type="CDD" id="cd06261">
    <property type="entry name" value="TM_PBP2"/>
    <property type="match status" value="1"/>
</dbReference>
<feature type="transmembrane region" description="Helical" evidence="7">
    <location>
        <begin position="97"/>
        <end position="116"/>
    </location>
</feature>
<keyword evidence="5 7" id="KW-1133">Transmembrane helix</keyword>
<gene>
    <name evidence="9" type="ORF">NUH29_10030</name>
</gene>
<keyword evidence="6 7" id="KW-0472">Membrane</keyword>
<dbReference type="InterPro" id="IPR035906">
    <property type="entry name" value="MetI-like_sf"/>
</dbReference>
<evidence type="ECO:0000313" key="9">
    <source>
        <dbReference type="EMBL" id="MCS0499887.1"/>
    </source>
</evidence>
<evidence type="ECO:0000256" key="4">
    <source>
        <dbReference type="ARBA" id="ARBA00022692"/>
    </source>
</evidence>
<dbReference type="SUPFAM" id="SSF161098">
    <property type="entry name" value="MetI-like"/>
    <property type="match status" value="1"/>
</dbReference>
<proteinExistence type="inferred from homology"/>
<feature type="transmembrane region" description="Helical" evidence="7">
    <location>
        <begin position="188"/>
        <end position="209"/>
    </location>
</feature>
<keyword evidence="10" id="KW-1185">Reference proteome</keyword>
<comment type="similarity">
    <text evidence="7">Belongs to the binding-protein-dependent transport system permease family.</text>
</comment>
<evidence type="ECO:0000256" key="2">
    <source>
        <dbReference type="ARBA" id="ARBA00022448"/>
    </source>
</evidence>
<dbReference type="RefSeq" id="WP_258798971.1">
    <property type="nucleotide sequence ID" value="NZ_JANTHX010000007.1"/>
</dbReference>
<dbReference type="InterPro" id="IPR000515">
    <property type="entry name" value="MetI-like"/>
</dbReference>
<reference evidence="9 10" key="1">
    <citation type="submission" date="2022-08" db="EMBL/GenBank/DDBJ databases">
        <authorList>
            <person name="Li F."/>
        </authorList>
    </citation>
    <scope>NUCLEOTIDE SEQUENCE [LARGE SCALE GENOMIC DNA]</scope>
    <source>
        <strain evidence="9 10">10F1B-8-1</strain>
    </source>
</reference>
<dbReference type="Gene3D" id="1.10.3720.10">
    <property type="entry name" value="MetI-like"/>
    <property type="match status" value="1"/>
</dbReference>
<evidence type="ECO:0000313" key="10">
    <source>
        <dbReference type="Proteomes" id="UP001205337"/>
    </source>
</evidence>
<dbReference type="EMBL" id="JANTHX010000007">
    <property type="protein sequence ID" value="MCS0499887.1"/>
    <property type="molecule type" value="Genomic_DNA"/>
</dbReference>
<name>A0ABT1ZGR2_9MICO</name>
<keyword evidence="3" id="KW-1003">Cell membrane</keyword>
<sequence>MSGILLVIVTLIILLPVFYMLVSSVRTTADLGENPLGFPDPIAWGNYGDVFASLDYGRAIFNTALVALSSVALVVVTGSAAGWAIARHIRGWTKATYRLFIAGLTIPVFVLTTPLYLLMHTLHLLDTYLAAILVYASFNLPFAILFYVSFLRSIPQELEDAAAIDGCGPLKTFWHVVFPLLRPATATIAIFVTLSIWNDVVVPLLFLTSGGVRTVTLSVFQFVGTQNSIAAAQLFPAVVLAAAPLIVLFIIFQRQIIGGITAGIGKS</sequence>
<comment type="subcellular location">
    <subcellularLocation>
        <location evidence="1 7">Cell membrane</location>
        <topology evidence="1 7">Multi-pass membrane protein</topology>
    </subcellularLocation>
</comment>
<keyword evidence="4 7" id="KW-0812">Transmembrane</keyword>
<evidence type="ECO:0000256" key="1">
    <source>
        <dbReference type="ARBA" id="ARBA00004651"/>
    </source>
</evidence>